<keyword evidence="2 5" id="KW-0145">Chemotaxis</keyword>
<comment type="domain">
    <text evidence="5">Contains a C-terminal catalytic domain, and an N-terminal region which modulates catalytic activity.</text>
</comment>
<dbReference type="SUPFAM" id="SSF52172">
    <property type="entry name" value="CheY-like"/>
    <property type="match status" value="1"/>
</dbReference>
<dbReference type="InterPro" id="IPR000673">
    <property type="entry name" value="Sig_transdc_resp-reg_Me-estase"/>
</dbReference>
<evidence type="ECO:0000256" key="6">
    <source>
        <dbReference type="PROSITE-ProRule" id="PRU00050"/>
    </source>
</evidence>
<dbReference type="GO" id="GO:0008984">
    <property type="term" value="F:protein-glutamate methylesterase activity"/>
    <property type="evidence" value="ECO:0007669"/>
    <property type="project" value="UniProtKB-UniRule"/>
</dbReference>
<proteinExistence type="inferred from homology"/>
<gene>
    <name evidence="5" type="primary">cheB</name>
    <name evidence="10" type="ORF">SAMN05421677_108134</name>
</gene>
<comment type="catalytic activity">
    <reaction evidence="4 5">
        <text>[protein]-L-glutamate 5-O-methyl ester + H2O = L-glutamyl-[protein] + methanol + H(+)</text>
        <dbReference type="Rhea" id="RHEA:23236"/>
        <dbReference type="Rhea" id="RHEA-COMP:10208"/>
        <dbReference type="Rhea" id="RHEA-COMP:10311"/>
        <dbReference type="ChEBI" id="CHEBI:15377"/>
        <dbReference type="ChEBI" id="CHEBI:15378"/>
        <dbReference type="ChEBI" id="CHEBI:17790"/>
        <dbReference type="ChEBI" id="CHEBI:29973"/>
        <dbReference type="ChEBI" id="CHEBI:82795"/>
        <dbReference type="EC" id="3.1.1.61"/>
    </reaction>
</comment>
<dbReference type="Pfam" id="PF00072">
    <property type="entry name" value="Response_reg"/>
    <property type="match status" value="1"/>
</dbReference>
<dbReference type="InterPro" id="IPR001789">
    <property type="entry name" value="Sig_transdc_resp-reg_receiver"/>
</dbReference>
<protein>
    <recommendedName>
        <fullName evidence="5">Protein-glutamate methylesterase/protein-glutamine glutaminase</fullName>
        <ecNumber evidence="5">3.1.1.61</ecNumber>
        <ecNumber evidence="5">3.5.1.44</ecNumber>
    </recommendedName>
</protein>
<evidence type="ECO:0000313" key="10">
    <source>
        <dbReference type="EMBL" id="SDO83643.1"/>
    </source>
</evidence>
<dbReference type="InterPro" id="IPR035909">
    <property type="entry name" value="CheB_C"/>
</dbReference>
<sequence length="349" mass="37949">MKQIRVLIVDDSAFMRRVLTEILKKDHRIHVVGTARNGKDCLKKLDVLRPDVVTMDIEMPVMDGLEALKKIMESSPLPVVMVSSLTQEGAESTMKAMSLGAVDFIQKPSGSISLDMEKVDKDVVRKVLIAGEAKVNPPSESSSEKVRVPDDMKEEGHVIAIGTSTGGPRALQEVLTSLPGSVPAPILVVQHMPKGFTKSLASRLNRLSEISVKEAEHREEIHNGVAYIAPGGYHMEVVKHNQRLVIHLNESRPLNGHRPSVNVMFSSIAKLPGISTTAVIMTGMGADGLEGILAMKEQGRAVCTIAEDESTCVVYGMPKAIVKSGLADDVQKLNEISRSIVESLQNKRR</sequence>
<dbReference type="CDD" id="cd16432">
    <property type="entry name" value="CheB_Rec"/>
    <property type="match status" value="1"/>
</dbReference>
<dbReference type="Gene3D" id="3.40.50.180">
    <property type="entry name" value="Methylesterase CheB, C-terminal domain"/>
    <property type="match status" value="1"/>
</dbReference>
<dbReference type="PROSITE" id="PS50122">
    <property type="entry name" value="CHEB"/>
    <property type="match status" value="1"/>
</dbReference>
<evidence type="ECO:0000259" key="9">
    <source>
        <dbReference type="PROSITE" id="PS50122"/>
    </source>
</evidence>
<evidence type="ECO:0000256" key="4">
    <source>
        <dbReference type="ARBA" id="ARBA00048267"/>
    </source>
</evidence>
<keyword evidence="1 5" id="KW-0963">Cytoplasm</keyword>
<evidence type="ECO:0000256" key="2">
    <source>
        <dbReference type="ARBA" id="ARBA00022500"/>
    </source>
</evidence>
<dbReference type="GO" id="GO:0050568">
    <property type="term" value="F:protein-glutamine glutaminase activity"/>
    <property type="evidence" value="ECO:0007669"/>
    <property type="project" value="UniProtKB-UniRule"/>
</dbReference>
<dbReference type="EMBL" id="FNIZ01000008">
    <property type="protein sequence ID" value="SDO83643.1"/>
    <property type="molecule type" value="Genomic_DNA"/>
</dbReference>
<keyword evidence="11" id="KW-1185">Reference proteome</keyword>
<feature type="domain" description="Response regulatory" evidence="8">
    <location>
        <begin position="5"/>
        <end position="122"/>
    </location>
</feature>
<feature type="active site" evidence="5 6">
    <location>
        <position position="191"/>
    </location>
</feature>
<evidence type="ECO:0000256" key="3">
    <source>
        <dbReference type="ARBA" id="ARBA00022801"/>
    </source>
</evidence>
<dbReference type="EC" id="3.1.1.61" evidence="5"/>
<dbReference type="SUPFAM" id="SSF52738">
    <property type="entry name" value="Methylesterase CheB, C-terminal domain"/>
    <property type="match status" value="1"/>
</dbReference>
<dbReference type="PROSITE" id="PS50110">
    <property type="entry name" value="RESPONSE_REGULATORY"/>
    <property type="match status" value="1"/>
</dbReference>
<dbReference type="InterPro" id="IPR011006">
    <property type="entry name" value="CheY-like_superfamily"/>
</dbReference>
<comment type="PTM">
    <text evidence="5">Phosphorylated by CheA. Phosphorylation of the N-terminal regulatory domain activates the methylesterase activity.</text>
</comment>
<keyword evidence="3 5" id="KW-0378">Hydrolase</keyword>
<dbReference type="Gene3D" id="3.40.50.2300">
    <property type="match status" value="1"/>
</dbReference>
<dbReference type="NCBIfam" id="NF001965">
    <property type="entry name" value="PRK00742.1"/>
    <property type="match status" value="1"/>
</dbReference>
<organism evidence="10 11">
    <name type="scientific">Halobacillus aidingensis</name>
    <dbReference type="NCBI Taxonomy" id="240303"/>
    <lineage>
        <taxon>Bacteria</taxon>
        <taxon>Bacillati</taxon>
        <taxon>Bacillota</taxon>
        <taxon>Bacilli</taxon>
        <taxon>Bacillales</taxon>
        <taxon>Bacillaceae</taxon>
        <taxon>Halobacillus</taxon>
    </lineage>
</organism>
<dbReference type="InterPro" id="IPR008248">
    <property type="entry name" value="CheB-like"/>
</dbReference>
<feature type="active site" evidence="5 6">
    <location>
        <position position="287"/>
    </location>
</feature>
<feature type="modified residue" description="4-aspartylphosphate" evidence="5 7">
    <location>
        <position position="56"/>
    </location>
</feature>
<dbReference type="NCBIfam" id="NF009206">
    <property type="entry name" value="PRK12555.1"/>
    <property type="match status" value="1"/>
</dbReference>
<feature type="domain" description="CheB-type methylesterase" evidence="9">
    <location>
        <begin position="152"/>
        <end position="347"/>
    </location>
</feature>
<evidence type="ECO:0000259" key="8">
    <source>
        <dbReference type="PROSITE" id="PS50110"/>
    </source>
</evidence>
<dbReference type="GO" id="GO:0006935">
    <property type="term" value="P:chemotaxis"/>
    <property type="evidence" value="ECO:0007669"/>
    <property type="project" value="UniProtKB-UniRule"/>
</dbReference>
<dbReference type="GO" id="GO:0005737">
    <property type="term" value="C:cytoplasm"/>
    <property type="evidence" value="ECO:0007669"/>
    <property type="project" value="UniProtKB-SubCell"/>
</dbReference>
<dbReference type="AlphaFoldDB" id="A0A1H0MTA2"/>
<evidence type="ECO:0000256" key="5">
    <source>
        <dbReference type="HAMAP-Rule" id="MF_00099"/>
    </source>
</evidence>
<dbReference type="Pfam" id="PF01339">
    <property type="entry name" value="CheB_methylest"/>
    <property type="match status" value="1"/>
</dbReference>
<comment type="function">
    <text evidence="5">Involved in chemotaxis. Part of a chemotaxis signal transduction system that modulates chemotaxis in response to various stimuli. Catalyzes the demethylation of specific methylglutamate residues introduced into the chemoreceptors (methyl-accepting chemotaxis proteins or MCP) by CheR. Also mediates the irreversible deamidation of specific glutamine residues to glutamic acid.</text>
</comment>
<evidence type="ECO:0000256" key="7">
    <source>
        <dbReference type="PROSITE-ProRule" id="PRU00169"/>
    </source>
</evidence>
<accession>A0A1H0MTA2</accession>
<feature type="active site" evidence="5 6">
    <location>
        <position position="164"/>
    </location>
</feature>
<dbReference type="EC" id="3.5.1.44" evidence="5"/>
<comment type="subcellular location">
    <subcellularLocation>
        <location evidence="5">Cytoplasm</location>
    </subcellularLocation>
</comment>
<dbReference type="OrthoDB" id="9793421at2"/>
<dbReference type="SMART" id="SM00448">
    <property type="entry name" value="REC"/>
    <property type="match status" value="1"/>
</dbReference>
<reference evidence="11" key="1">
    <citation type="submission" date="2016-10" db="EMBL/GenBank/DDBJ databases">
        <authorList>
            <person name="Varghese N."/>
            <person name="Submissions S."/>
        </authorList>
    </citation>
    <scope>NUCLEOTIDE SEQUENCE [LARGE SCALE GENOMIC DNA]</scope>
    <source>
        <strain evidence="11">CGMCC 1.3703</strain>
    </source>
</reference>
<evidence type="ECO:0000256" key="1">
    <source>
        <dbReference type="ARBA" id="ARBA00022490"/>
    </source>
</evidence>
<dbReference type="PIRSF" id="PIRSF000876">
    <property type="entry name" value="RR_chemtxs_CheB"/>
    <property type="match status" value="1"/>
</dbReference>
<keyword evidence="5 7" id="KW-0597">Phosphoprotein</keyword>
<dbReference type="PANTHER" id="PTHR42872">
    <property type="entry name" value="PROTEIN-GLUTAMATE METHYLESTERASE/PROTEIN-GLUTAMINE GLUTAMINASE"/>
    <property type="match status" value="1"/>
</dbReference>
<dbReference type="Proteomes" id="UP000198860">
    <property type="component" value="Unassembled WGS sequence"/>
</dbReference>
<name>A0A1H0MTA2_HALAD</name>
<comment type="catalytic activity">
    <reaction evidence="5">
        <text>L-glutaminyl-[protein] + H2O = L-glutamyl-[protein] + NH4(+)</text>
        <dbReference type="Rhea" id="RHEA:16441"/>
        <dbReference type="Rhea" id="RHEA-COMP:10207"/>
        <dbReference type="Rhea" id="RHEA-COMP:10208"/>
        <dbReference type="ChEBI" id="CHEBI:15377"/>
        <dbReference type="ChEBI" id="CHEBI:28938"/>
        <dbReference type="ChEBI" id="CHEBI:29973"/>
        <dbReference type="ChEBI" id="CHEBI:30011"/>
        <dbReference type="EC" id="3.5.1.44"/>
    </reaction>
</comment>
<dbReference type="STRING" id="240303.SAMN05421677_108134"/>
<dbReference type="PANTHER" id="PTHR42872:SF6">
    <property type="entry name" value="PROTEIN-GLUTAMATE METHYLESTERASE_PROTEIN-GLUTAMINE GLUTAMINASE"/>
    <property type="match status" value="1"/>
</dbReference>
<comment type="similarity">
    <text evidence="5">Belongs to the CheB family.</text>
</comment>
<dbReference type="RefSeq" id="WP_089652397.1">
    <property type="nucleotide sequence ID" value="NZ_FNIZ01000008.1"/>
</dbReference>
<dbReference type="CDD" id="cd17541">
    <property type="entry name" value="REC_CheB-like"/>
    <property type="match status" value="1"/>
</dbReference>
<evidence type="ECO:0000313" key="11">
    <source>
        <dbReference type="Proteomes" id="UP000198860"/>
    </source>
</evidence>
<dbReference type="GO" id="GO:0000156">
    <property type="term" value="F:phosphorelay response regulator activity"/>
    <property type="evidence" value="ECO:0007669"/>
    <property type="project" value="InterPro"/>
</dbReference>
<dbReference type="HAMAP" id="MF_00099">
    <property type="entry name" value="CheB_chemtxs"/>
    <property type="match status" value="1"/>
</dbReference>